<dbReference type="Pfam" id="PF04542">
    <property type="entry name" value="Sigma70_r2"/>
    <property type="match status" value="1"/>
</dbReference>
<dbReference type="PANTHER" id="PTHR43133">
    <property type="entry name" value="RNA POLYMERASE ECF-TYPE SIGMA FACTO"/>
    <property type="match status" value="1"/>
</dbReference>
<gene>
    <name evidence="7" type="ORF">AB0301_07640</name>
</gene>
<dbReference type="CDD" id="cd06171">
    <property type="entry name" value="Sigma70_r4"/>
    <property type="match status" value="1"/>
</dbReference>
<dbReference type="SUPFAM" id="SSF88946">
    <property type="entry name" value="Sigma2 domain of RNA polymerase sigma factors"/>
    <property type="match status" value="1"/>
</dbReference>
<dbReference type="InterPro" id="IPR013249">
    <property type="entry name" value="RNA_pol_sigma70_r4_t2"/>
</dbReference>
<comment type="similarity">
    <text evidence="1">Belongs to the sigma-70 factor family. ECF subfamily.</text>
</comment>
<evidence type="ECO:0000259" key="6">
    <source>
        <dbReference type="Pfam" id="PF08281"/>
    </source>
</evidence>
<evidence type="ECO:0000256" key="2">
    <source>
        <dbReference type="ARBA" id="ARBA00023015"/>
    </source>
</evidence>
<comment type="caution">
    <text evidence="7">The sequence shown here is derived from an EMBL/GenBank/DDBJ whole genome shotgun (WGS) entry which is preliminary data.</text>
</comment>
<dbReference type="RefSeq" id="WP_366232802.1">
    <property type="nucleotide sequence ID" value="NZ_JBFBMH010000008.1"/>
</dbReference>
<keyword evidence="4" id="KW-0804">Transcription</keyword>
<evidence type="ECO:0000313" key="7">
    <source>
        <dbReference type="EMBL" id="MEW1974930.1"/>
    </source>
</evidence>
<dbReference type="InterPro" id="IPR007627">
    <property type="entry name" value="RNA_pol_sigma70_r2"/>
</dbReference>
<protein>
    <submittedName>
        <fullName evidence="7">RNA polymerase sigma factor</fullName>
    </submittedName>
</protein>
<evidence type="ECO:0000313" key="8">
    <source>
        <dbReference type="Proteomes" id="UP001553715"/>
    </source>
</evidence>
<dbReference type="NCBIfam" id="TIGR02937">
    <property type="entry name" value="sigma70-ECF"/>
    <property type="match status" value="1"/>
</dbReference>
<evidence type="ECO:0000256" key="3">
    <source>
        <dbReference type="ARBA" id="ARBA00023082"/>
    </source>
</evidence>
<evidence type="ECO:0000259" key="5">
    <source>
        <dbReference type="Pfam" id="PF04542"/>
    </source>
</evidence>
<dbReference type="InterPro" id="IPR036388">
    <property type="entry name" value="WH-like_DNA-bd_sf"/>
</dbReference>
<dbReference type="EMBL" id="JBFBMH010000008">
    <property type="protein sequence ID" value="MEW1974930.1"/>
    <property type="molecule type" value="Genomic_DNA"/>
</dbReference>
<organism evidence="7 8">
    <name type="scientific">Microbacterium profundi</name>
    <dbReference type="NCBI Taxonomy" id="450380"/>
    <lineage>
        <taxon>Bacteria</taxon>
        <taxon>Bacillati</taxon>
        <taxon>Actinomycetota</taxon>
        <taxon>Actinomycetes</taxon>
        <taxon>Micrococcales</taxon>
        <taxon>Microbacteriaceae</taxon>
        <taxon>Microbacterium</taxon>
    </lineage>
</organism>
<dbReference type="Pfam" id="PF08281">
    <property type="entry name" value="Sigma70_r4_2"/>
    <property type="match status" value="1"/>
</dbReference>
<accession>A0ABV3LHR4</accession>
<dbReference type="PANTHER" id="PTHR43133:SF25">
    <property type="entry name" value="RNA POLYMERASE SIGMA FACTOR RFAY-RELATED"/>
    <property type="match status" value="1"/>
</dbReference>
<dbReference type="Gene3D" id="1.10.10.10">
    <property type="entry name" value="Winged helix-like DNA-binding domain superfamily/Winged helix DNA-binding domain"/>
    <property type="match status" value="1"/>
</dbReference>
<proteinExistence type="inferred from homology"/>
<keyword evidence="8" id="KW-1185">Reference proteome</keyword>
<dbReference type="InterPro" id="IPR039425">
    <property type="entry name" value="RNA_pol_sigma-70-like"/>
</dbReference>
<evidence type="ECO:0000256" key="4">
    <source>
        <dbReference type="ARBA" id="ARBA00023163"/>
    </source>
</evidence>
<keyword evidence="2" id="KW-0805">Transcription regulation</keyword>
<keyword evidence="3" id="KW-0731">Sigma factor</keyword>
<dbReference type="InterPro" id="IPR013325">
    <property type="entry name" value="RNA_pol_sigma_r2"/>
</dbReference>
<name>A0ABV3LHR4_9MICO</name>
<sequence>MEKASGHEPLDVEAAFRREAPALLGYFTRRVSPTEDAADLLSETFLIAWRKRNRVTLAEATVRPWLYGIARKVLAQHRRGSMRRHALADRVRLVLRESAVAGLDGTANPEDELSEHVRSLVGLLDPLDQEIVTLVYWEGFSQEDVARIVGKPASTVRSRLTRARALLRSQLAESGEVEPGETP</sequence>
<feature type="domain" description="RNA polymerase sigma factor 70 region 4 type 2" evidence="6">
    <location>
        <begin position="117"/>
        <end position="167"/>
    </location>
</feature>
<dbReference type="SUPFAM" id="SSF88659">
    <property type="entry name" value="Sigma3 and sigma4 domains of RNA polymerase sigma factors"/>
    <property type="match status" value="1"/>
</dbReference>
<evidence type="ECO:0000256" key="1">
    <source>
        <dbReference type="ARBA" id="ARBA00010641"/>
    </source>
</evidence>
<dbReference type="InterPro" id="IPR014284">
    <property type="entry name" value="RNA_pol_sigma-70_dom"/>
</dbReference>
<dbReference type="InterPro" id="IPR013324">
    <property type="entry name" value="RNA_pol_sigma_r3/r4-like"/>
</dbReference>
<dbReference type="Gene3D" id="1.10.1740.10">
    <property type="match status" value="1"/>
</dbReference>
<reference evidence="7 8" key="1">
    <citation type="submission" date="2024-06" db="EMBL/GenBank/DDBJ databases">
        <title>The Natural Products Discovery Center: Release of the First 8490 Sequenced Strains for Exploring Actinobacteria Biosynthetic Diversity.</title>
        <authorList>
            <person name="Kalkreuter E."/>
            <person name="Kautsar S.A."/>
            <person name="Yang D."/>
            <person name="Bader C.D."/>
            <person name="Teijaro C.N."/>
            <person name="Fluegel L."/>
            <person name="Davis C.M."/>
            <person name="Simpson J.R."/>
            <person name="Lauterbach L."/>
            <person name="Steele A.D."/>
            <person name="Gui C."/>
            <person name="Meng S."/>
            <person name="Li G."/>
            <person name="Viehrig K."/>
            <person name="Ye F."/>
            <person name="Su P."/>
            <person name="Kiefer A.F."/>
            <person name="Nichols A."/>
            <person name="Cepeda A.J."/>
            <person name="Yan W."/>
            <person name="Fan B."/>
            <person name="Jiang Y."/>
            <person name="Adhikari A."/>
            <person name="Zheng C.-J."/>
            <person name="Schuster L."/>
            <person name="Cowan T.M."/>
            <person name="Smanski M.J."/>
            <person name="Chevrette M.G."/>
            <person name="De Carvalho L.P.S."/>
            <person name="Shen B."/>
        </authorList>
    </citation>
    <scope>NUCLEOTIDE SEQUENCE [LARGE SCALE GENOMIC DNA]</scope>
    <source>
        <strain evidence="7 8">NPDC077434</strain>
    </source>
</reference>
<feature type="domain" description="RNA polymerase sigma-70 region 2" evidence="5">
    <location>
        <begin position="16"/>
        <end position="83"/>
    </location>
</feature>
<dbReference type="Proteomes" id="UP001553715">
    <property type="component" value="Unassembled WGS sequence"/>
</dbReference>